<dbReference type="GO" id="GO:0016491">
    <property type="term" value="F:oxidoreductase activity"/>
    <property type="evidence" value="ECO:0007669"/>
    <property type="project" value="UniProtKB-KW"/>
</dbReference>
<dbReference type="AlphaFoldDB" id="A0A0D3JDW1"/>
<dbReference type="RefSeq" id="XP_005774125.1">
    <property type="nucleotide sequence ID" value="XM_005774068.1"/>
</dbReference>
<dbReference type="InterPro" id="IPR006094">
    <property type="entry name" value="Oxid_FAD_bind_N"/>
</dbReference>
<dbReference type="SUPFAM" id="SSF56176">
    <property type="entry name" value="FAD-binding/transporter-associated domain-like"/>
    <property type="match status" value="1"/>
</dbReference>
<keyword evidence="4" id="KW-0274">FAD</keyword>
<dbReference type="HOGENOM" id="CLU_298864_0_0_1"/>
<dbReference type="GeneID" id="17267203"/>
<dbReference type="Pfam" id="PF01565">
    <property type="entry name" value="FAD_binding_4"/>
    <property type="match status" value="1"/>
</dbReference>
<dbReference type="PANTHER" id="PTHR42973:SF39">
    <property type="entry name" value="FAD-BINDING PCMH-TYPE DOMAIN-CONTAINING PROTEIN"/>
    <property type="match status" value="1"/>
</dbReference>
<dbReference type="Gene3D" id="3.30.465.10">
    <property type="match status" value="1"/>
</dbReference>
<feature type="region of interest" description="Disordered" evidence="6">
    <location>
        <begin position="237"/>
        <end position="259"/>
    </location>
</feature>
<feature type="domain" description="FAD-binding PCMH-type" evidence="7">
    <location>
        <begin position="399"/>
        <end position="588"/>
    </location>
</feature>
<evidence type="ECO:0000256" key="5">
    <source>
        <dbReference type="ARBA" id="ARBA00023002"/>
    </source>
</evidence>
<dbReference type="InterPro" id="IPR016169">
    <property type="entry name" value="FAD-bd_PCMH_sub2"/>
</dbReference>
<keyword evidence="9" id="KW-1185">Reference proteome</keyword>
<dbReference type="InterPro" id="IPR036318">
    <property type="entry name" value="FAD-bd_PCMH-like_sf"/>
</dbReference>
<comment type="cofactor">
    <cofactor evidence="1">
        <name>FAD</name>
        <dbReference type="ChEBI" id="CHEBI:57692"/>
    </cofactor>
</comment>
<dbReference type="PROSITE" id="PS51387">
    <property type="entry name" value="FAD_PCMH"/>
    <property type="match status" value="1"/>
</dbReference>
<keyword evidence="5" id="KW-0560">Oxidoreductase</keyword>
<evidence type="ECO:0000256" key="1">
    <source>
        <dbReference type="ARBA" id="ARBA00001974"/>
    </source>
</evidence>
<evidence type="ECO:0000256" key="3">
    <source>
        <dbReference type="ARBA" id="ARBA00022630"/>
    </source>
</evidence>
<evidence type="ECO:0000256" key="2">
    <source>
        <dbReference type="ARBA" id="ARBA00005466"/>
    </source>
</evidence>
<reference evidence="9" key="1">
    <citation type="journal article" date="2013" name="Nature">
        <title>Pan genome of the phytoplankton Emiliania underpins its global distribution.</title>
        <authorList>
            <person name="Read B.A."/>
            <person name="Kegel J."/>
            <person name="Klute M.J."/>
            <person name="Kuo A."/>
            <person name="Lefebvre S.C."/>
            <person name="Maumus F."/>
            <person name="Mayer C."/>
            <person name="Miller J."/>
            <person name="Monier A."/>
            <person name="Salamov A."/>
            <person name="Young J."/>
            <person name="Aguilar M."/>
            <person name="Claverie J.M."/>
            <person name="Frickenhaus S."/>
            <person name="Gonzalez K."/>
            <person name="Herman E.K."/>
            <person name="Lin Y.C."/>
            <person name="Napier J."/>
            <person name="Ogata H."/>
            <person name="Sarno A.F."/>
            <person name="Shmutz J."/>
            <person name="Schroeder D."/>
            <person name="de Vargas C."/>
            <person name="Verret F."/>
            <person name="von Dassow P."/>
            <person name="Valentin K."/>
            <person name="Van de Peer Y."/>
            <person name="Wheeler G."/>
            <person name="Dacks J.B."/>
            <person name="Delwiche C.F."/>
            <person name="Dyhrman S.T."/>
            <person name="Glockner G."/>
            <person name="John U."/>
            <person name="Richards T."/>
            <person name="Worden A.Z."/>
            <person name="Zhang X."/>
            <person name="Grigoriev I.V."/>
            <person name="Allen A.E."/>
            <person name="Bidle K."/>
            <person name="Borodovsky M."/>
            <person name="Bowler C."/>
            <person name="Brownlee C."/>
            <person name="Cock J.M."/>
            <person name="Elias M."/>
            <person name="Gladyshev V.N."/>
            <person name="Groth M."/>
            <person name="Guda C."/>
            <person name="Hadaegh A."/>
            <person name="Iglesias-Rodriguez M.D."/>
            <person name="Jenkins J."/>
            <person name="Jones B.M."/>
            <person name="Lawson T."/>
            <person name="Leese F."/>
            <person name="Lindquist E."/>
            <person name="Lobanov A."/>
            <person name="Lomsadze A."/>
            <person name="Malik S.B."/>
            <person name="Marsh M.E."/>
            <person name="Mackinder L."/>
            <person name="Mock T."/>
            <person name="Mueller-Roeber B."/>
            <person name="Pagarete A."/>
            <person name="Parker M."/>
            <person name="Probert I."/>
            <person name="Quesneville H."/>
            <person name="Raines C."/>
            <person name="Rensing S.A."/>
            <person name="Riano-Pachon D.M."/>
            <person name="Richier S."/>
            <person name="Rokitta S."/>
            <person name="Shiraiwa Y."/>
            <person name="Soanes D.M."/>
            <person name="van der Giezen M."/>
            <person name="Wahlund T.M."/>
            <person name="Williams B."/>
            <person name="Wilson W."/>
            <person name="Wolfe G."/>
            <person name="Wurch L.L."/>
        </authorList>
    </citation>
    <scope>NUCLEOTIDE SEQUENCE</scope>
</reference>
<dbReference type="KEGG" id="ehx:EMIHUDRAFT_207722"/>
<comment type="similarity">
    <text evidence="2">Belongs to the oxygen-dependent FAD-linked oxidoreductase family.</text>
</comment>
<dbReference type="InterPro" id="IPR016166">
    <property type="entry name" value="FAD-bd_PCMH"/>
</dbReference>
<protein>
    <recommendedName>
        <fullName evidence="7">FAD-binding PCMH-type domain-containing protein</fullName>
    </recommendedName>
</protein>
<dbReference type="InterPro" id="IPR050416">
    <property type="entry name" value="FAD-linked_Oxidoreductase"/>
</dbReference>
<evidence type="ECO:0000313" key="8">
    <source>
        <dbReference type="EnsemblProtists" id="EOD21696"/>
    </source>
</evidence>
<evidence type="ECO:0000313" key="9">
    <source>
        <dbReference type="Proteomes" id="UP000013827"/>
    </source>
</evidence>
<accession>A0A0D3JDW1</accession>
<dbReference type="Proteomes" id="UP000013827">
    <property type="component" value="Unassembled WGS sequence"/>
</dbReference>
<evidence type="ECO:0000259" key="7">
    <source>
        <dbReference type="PROSITE" id="PS51387"/>
    </source>
</evidence>
<dbReference type="PaxDb" id="2903-EOD21696"/>
<keyword evidence="3" id="KW-0285">Flavoprotein</keyword>
<dbReference type="Gene3D" id="3.40.462.20">
    <property type="match status" value="1"/>
</dbReference>
<dbReference type="eggNOG" id="ENOG502QTE5">
    <property type="taxonomic scope" value="Eukaryota"/>
</dbReference>
<dbReference type="PANTHER" id="PTHR42973">
    <property type="entry name" value="BINDING OXIDOREDUCTASE, PUTATIVE (AFU_ORTHOLOGUE AFUA_1G17690)-RELATED"/>
    <property type="match status" value="1"/>
</dbReference>
<name>A0A0D3JDW1_EMIH1</name>
<reference evidence="8" key="2">
    <citation type="submission" date="2024-10" db="UniProtKB">
        <authorList>
            <consortium name="EnsemblProtists"/>
        </authorList>
    </citation>
    <scope>IDENTIFICATION</scope>
</reference>
<evidence type="ECO:0000256" key="4">
    <source>
        <dbReference type="ARBA" id="ARBA00022827"/>
    </source>
</evidence>
<dbReference type="GO" id="GO:0071949">
    <property type="term" value="F:FAD binding"/>
    <property type="evidence" value="ECO:0007669"/>
    <property type="project" value="InterPro"/>
</dbReference>
<dbReference type="EnsemblProtists" id="EOD21696">
    <property type="protein sequence ID" value="EOD21696"/>
    <property type="gene ID" value="EMIHUDRAFT_207722"/>
</dbReference>
<proteinExistence type="inferred from homology"/>
<organism evidence="8 9">
    <name type="scientific">Emiliania huxleyi (strain CCMP1516)</name>
    <dbReference type="NCBI Taxonomy" id="280463"/>
    <lineage>
        <taxon>Eukaryota</taxon>
        <taxon>Haptista</taxon>
        <taxon>Haptophyta</taxon>
        <taxon>Prymnesiophyceae</taxon>
        <taxon>Isochrysidales</taxon>
        <taxon>Noelaerhabdaceae</taxon>
        <taxon>Emiliania</taxon>
    </lineage>
</organism>
<sequence>MQHKQHMHMHMHISHFAVPCDDSSSCSFPLQRFLQKTQCRTLLVANTKNAEILILFLNSINNMNMSENKTEVKARIMPAEDGSIKVVFFSAPTSPPLLGAKAASGAKNAPVEDVTVAESGAEAPLDESILKQDPAAEEATAAETVDSDRAKATFAAHKPRANAVFWSKFVRPTDPPPARTEDAPALKPVTEDAPALEPGDADWNVSTKEFPVEEPAPAGIDEWKTPSPLRKIERKGESNLIDRSKKTTKNPTPIGRVDPNGFAALLGTDVDEEDLADGGAGEKTEPTSTRSGFRFGKFCSTKLLCVFLTVAVGLGCSAFALSSYRSGGVSSELLESVFVPDAAAIPDEDAALACREAGLQVYASNSSLYGQLRMSFSKMYQAWPLVVCEALAPEEDASLTVRELLKFRPPTQDQMQQATGKIQHFVAISRQRNLSFAIRSGGHSNAGLSSTVGLSTLDVRGMSIVEPKFDSMTVTVGAGATAGQAQFSTVNITTNSDTFGAALPVGQKPSVGMTGLTLGGGFGFLTRYAGLLCDRLVSLDAVLPSTGEIVHATADIHNEYHDLFWASCGGGGGNFAVVTEFEFNMVPVCGVTSDSDIPAGALQGPLEQYPCDVVMLHLFVPLDRPGLLSWYQEWSMRMDPRITPNFEVQNKTHGLIAGIFIGSKEMFRRALRLANPTDRHFIPVTVQELFDAATVKTFAQATTDLTGWTPNASTDVLVQSFLDERSYFKYKSLFLVQPLSEDGQAILRDYAVVCGEEEECGTGTNFTVVFEFQAMGGDPSAQLPGGNAAGLFDDGSTFTYTFAPNNFSRIPVESTAFPQRNALHCLMLKANSATEEGGDVAFAHMENVYNMLLQTEQVQNGIRTEGREGQPVVSYVNHIDANLPEAEFAQFYAGVNSLKSASAFWTPSPSLAELSTDFWINKLKQVRCKYNPDGLLYVNPLLAGLAGGPCTNDVVSQCSVRTDGEECAIGGLGTCSCPVAGRQMLFSTRPVDQCECVPRHSEPFP</sequence>
<evidence type="ECO:0000256" key="6">
    <source>
        <dbReference type="SAM" id="MobiDB-lite"/>
    </source>
</evidence>